<dbReference type="EMBL" id="JARJCM010000272">
    <property type="protein sequence ID" value="KAJ7020170.1"/>
    <property type="molecule type" value="Genomic_DNA"/>
</dbReference>
<dbReference type="SUPFAM" id="SSF53474">
    <property type="entry name" value="alpha/beta-Hydrolases"/>
    <property type="match status" value="1"/>
</dbReference>
<comment type="caution">
    <text evidence="2">The sequence shown here is derived from an EMBL/GenBank/DDBJ whole genome shotgun (WGS) entry which is preliminary data.</text>
</comment>
<proteinExistence type="predicted"/>
<gene>
    <name evidence="2" type="ORF">C8F04DRAFT_1319326</name>
</gene>
<evidence type="ECO:0000313" key="2">
    <source>
        <dbReference type="EMBL" id="KAJ7020170.1"/>
    </source>
</evidence>
<dbReference type="Pfam" id="PF08386">
    <property type="entry name" value="Abhydrolase_4"/>
    <property type="match status" value="1"/>
</dbReference>
<evidence type="ECO:0000259" key="1">
    <source>
        <dbReference type="Pfam" id="PF08386"/>
    </source>
</evidence>
<dbReference type="Gene3D" id="3.40.50.1820">
    <property type="entry name" value="alpha/beta hydrolase"/>
    <property type="match status" value="1"/>
</dbReference>
<dbReference type="InterPro" id="IPR013595">
    <property type="entry name" value="Pept_S33_TAP-like_C"/>
</dbReference>
<dbReference type="AlphaFoldDB" id="A0AAD6S592"/>
<reference evidence="2" key="1">
    <citation type="submission" date="2023-03" db="EMBL/GenBank/DDBJ databases">
        <title>Massive genome expansion in bonnet fungi (Mycena s.s.) driven by repeated elements and novel gene families across ecological guilds.</title>
        <authorList>
            <consortium name="Lawrence Berkeley National Laboratory"/>
            <person name="Harder C.B."/>
            <person name="Miyauchi S."/>
            <person name="Viragh M."/>
            <person name="Kuo A."/>
            <person name="Thoen E."/>
            <person name="Andreopoulos B."/>
            <person name="Lu D."/>
            <person name="Skrede I."/>
            <person name="Drula E."/>
            <person name="Henrissat B."/>
            <person name="Morin E."/>
            <person name="Kohler A."/>
            <person name="Barry K."/>
            <person name="LaButti K."/>
            <person name="Morin E."/>
            <person name="Salamov A."/>
            <person name="Lipzen A."/>
            <person name="Mereny Z."/>
            <person name="Hegedus B."/>
            <person name="Baldrian P."/>
            <person name="Stursova M."/>
            <person name="Weitz H."/>
            <person name="Taylor A."/>
            <person name="Grigoriev I.V."/>
            <person name="Nagy L.G."/>
            <person name="Martin F."/>
            <person name="Kauserud H."/>
        </authorList>
    </citation>
    <scope>NUCLEOTIDE SEQUENCE</scope>
    <source>
        <strain evidence="2">CBHHK200</strain>
    </source>
</reference>
<dbReference type="Proteomes" id="UP001218188">
    <property type="component" value="Unassembled WGS sequence"/>
</dbReference>
<sequence>MEGNLDPEKCAMSIEAPARRPSTAQLKGRAAIATLLLLLYWYRGFFVAKPPSSPIDWQPCFEDPSFLCGYLEVPTDYGNPSAGTSTLALSKYSATCPESERLGIIITNFGGPGVPGRQASFLSAARIQNFTGNRHDIISFDQRGLGRSTPKVNCFGSTLKYQMFKTNTVFETTFSVPKDPFSAAGRAVLIEQQKEALALEETQGAMCAETIGAEALGFMSTTTTIYDMEEISRLLEGEDALINFWGGSYGTIVGAYLGNMLPHKAGKILIDGVVLGDMWSNEHYESQALLRLLLTDSEKTYQLYLSECFKAGPEHCALSAAGDESPKHIEKRIDDFVDKLQLQPMRVTNYSRPGYLTSGGVRSTFFNTLQMPEMWKIYSQMLASAINDSDAASLMRMIAPRYRDPSPAPEHDGYVETGQGELLRLAISCGDARQYVDGDTWPTAEGIVDDILVTLESFPRFGATVHLMEQHGGCQFWPGTGVGPTRFTGPFNKTLATPTLIVSNTHDPITPYAAGKIVLETMGDSARLLLQGAAGHSYLTPTTACATKVIQSYFADGVIPEDRETWCEREVDNYFIGVDESSTNPSLLAQSLGMDYHSF</sequence>
<evidence type="ECO:0000313" key="3">
    <source>
        <dbReference type="Proteomes" id="UP001218188"/>
    </source>
</evidence>
<protein>
    <submittedName>
        <fullName evidence="2">Alpha/beta-hydrolase</fullName>
    </submittedName>
</protein>
<name>A0AAD6S592_9AGAR</name>
<organism evidence="2 3">
    <name type="scientific">Mycena alexandri</name>
    <dbReference type="NCBI Taxonomy" id="1745969"/>
    <lineage>
        <taxon>Eukaryota</taxon>
        <taxon>Fungi</taxon>
        <taxon>Dikarya</taxon>
        <taxon>Basidiomycota</taxon>
        <taxon>Agaricomycotina</taxon>
        <taxon>Agaricomycetes</taxon>
        <taxon>Agaricomycetidae</taxon>
        <taxon>Agaricales</taxon>
        <taxon>Marasmiineae</taxon>
        <taxon>Mycenaceae</taxon>
        <taxon>Mycena</taxon>
    </lineage>
</organism>
<feature type="domain" description="Peptidase S33 tripeptidyl aminopeptidase-like C-terminal" evidence="1">
    <location>
        <begin position="468"/>
        <end position="562"/>
    </location>
</feature>
<keyword evidence="3" id="KW-1185">Reference proteome</keyword>
<dbReference type="InterPro" id="IPR029058">
    <property type="entry name" value="AB_hydrolase_fold"/>
</dbReference>
<accession>A0AAD6S592</accession>